<evidence type="ECO:0000259" key="10">
    <source>
        <dbReference type="PROSITE" id="PS51819"/>
    </source>
</evidence>
<dbReference type="NCBIfam" id="TIGR00068">
    <property type="entry name" value="glyox_I"/>
    <property type="match status" value="2"/>
</dbReference>
<feature type="domain" description="VOC" evidence="10">
    <location>
        <begin position="175"/>
        <end position="321"/>
    </location>
</feature>
<evidence type="ECO:0000256" key="2">
    <source>
        <dbReference type="ARBA" id="ARBA00010363"/>
    </source>
</evidence>
<dbReference type="EMBL" id="KQ964269">
    <property type="protein sequence ID" value="KXJ86332.1"/>
    <property type="molecule type" value="Genomic_DNA"/>
</dbReference>
<sequence>MASATNVSNYKFNHTMLRVKDPKASVKFYEFLGMSVIKKLTFPDNKFDLYFLAYDGAGAVSHGASTFDREGVIELTHNYGTEDDASYAVNNGNKEPHRGFGHVCISVDHIEAACDRIEKEGYRFQKKLTDGRMRNIAFALDPDGYWVEIVSQNQKSKGADDPAEKGVETDVGTYRMHHTMIRVKDAEKSLKWYTEVLGMTLVRTLEQKEAGFNLYFLGYFPPNQDPAAQTEAGFTRHNEGLLELTWNYGTEKDEGFAYHDGNSEPQGFGHICVSVDDIDAACARFEQQAGIRWKKRLTDGRMKNVAFLLDPDGYWVEVVQNERFKGKDNF</sequence>
<dbReference type="GO" id="GO:0046872">
    <property type="term" value="F:metal ion binding"/>
    <property type="evidence" value="ECO:0007669"/>
    <property type="project" value="UniProtKB-UniRule"/>
</dbReference>
<keyword evidence="11" id="KW-0560">Oxidoreductase</keyword>
<keyword evidence="12" id="KW-1185">Reference proteome</keyword>
<feature type="active site" description="Proton donor/acceptor" evidence="7">
    <location>
        <position position="317"/>
    </location>
</feature>
<dbReference type="Proteomes" id="UP000070501">
    <property type="component" value="Unassembled WGS sequence"/>
</dbReference>
<keyword evidence="11" id="KW-0223">Dioxygenase</keyword>
<evidence type="ECO:0000256" key="4">
    <source>
        <dbReference type="ARBA" id="ARBA00022723"/>
    </source>
</evidence>
<accession>A0A136IN12</accession>
<dbReference type="PROSITE" id="PS51819">
    <property type="entry name" value="VOC"/>
    <property type="match status" value="2"/>
</dbReference>
<evidence type="ECO:0000256" key="3">
    <source>
        <dbReference type="ARBA" id="ARBA00012081"/>
    </source>
</evidence>
<dbReference type="AlphaFoldDB" id="A0A136IN12"/>
<dbReference type="EC" id="4.4.1.5" evidence="3 9"/>
<evidence type="ECO:0000256" key="1">
    <source>
        <dbReference type="ARBA" id="ARBA00005008"/>
    </source>
</evidence>
<evidence type="ECO:0000256" key="9">
    <source>
        <dbReference type="RuleBase" id="RU361179"/>
    </source>
</evidence>
<dbReference type="OrthoDB" id="16820at2759"/>
<dbReference type="UniPathway" id="UPA00619">
    <property type="reaction ID" value="UER00675"/>
</dbReference>
<comment type="catalytic activity">
    <reaction evidence="9">
        <text>(R)-S-lactoylglutathione = methylglyoxal + glutathione</text>
        <dbReference type="Rhea" id="RHEA:19069"/>
        <dbReference type="ChEBI" id="CHEBI:17158"/>
        <dbReference type="ChEBI" id="CHEBI:57474"/>
        <dbReference type="ChEBI" id="CHEBI:57925"/>
        <dbReference type="EC" id="4.4.1.5"/>
    </reaction>
</comment>
<gene>
    <name evidence="11" type="ORF">Micbo1qcDRAFT_126411</name>
</gene>
<dbReference type="InterPro" id="IPR018146">
    <property type="entry name" value="Glyoxalase_1_CS"/>
</dbReference>
<dbReference type="PROSITE" id="PS00934">
    <property type="entry name" value="GLYOXALASE_I_1"/>
    <property type="match status" value="1"/>
</dbReference>
<protein>
    <recommendedName>
        <fullName evidence="3 9">Lactoylglutathione lyase</fullName>
        <ecNumber evidence="3 9">4.4.1.5</ecNumber>
    </recommendedName>
    <alternativeName>
        <fullName evidence="9">Glyoxalase I</fullName>
    </alternativeName>
</protein>
<dbReference type="PANTHER" id="PTHR10374:SF30">
    <property type="entry name" value="LACTOYLGLUTATHIONE LYASE"/>
    <property type="match status" value="1"/>
</dbReference>
<dbReference type="GO" id="GO:0004462">
    <property type="term" value="F:lactoylglutathione lyase activity"/>
    <property type="evidence" value="ECO:0007669"/>
    <property type="project" value="UniProtKB-UniRule"/>
</dbReference>
<keyword evidence="4 8" id="KW-0479">Metal-binding</keyword>
<evidence type="ECO:0000313" key="12">
    <source>
        <dbReference type="Proteomes" id="UP000070501"/>
    </source>
</evidence>
<feature type="binding site" evidence="8">
    <location>
        <position position="243"/>
    </location>
    <ligand>
        <name>Zn(2+)</name>
        <dbReference type="ChEBI" id="CHEBI:29105"/>
        <note>ligand shared between dimeric partners</note>
    </ligand>
</feature>
<dbReference type="CDD" id="cd07233">
    <property type="entry name" value="GlxI_Zn"/>
    <property type="match status" value="2"/>
</dbReference>
<keyword evidence="5 8" id="KW-0862">Zinc</keyword>
<dbReference type="InterPro" id="IPR004361">
    <property type="entry name" value="Glyoxalase_1"/>
</dbReference>
<dbReference type="InterPro" id="IPR004360">
    <property type="entry name" value="Glyas_Fos-R_dOase_dom"/>
</dbReference>
<organism evidence="11 12">
    <name type="scientific">Microdochium bolleyi</name>
    <dbReference type="NCBI Taxonomy" id="196109"/>
    <lineage>
        <taxon>Eukaryota</taxon>
        <taxon>Fungi</taxon>
        <taxon>Dikarya</taxon>
        <taxon>Ascomycota</taxon>
        <taxon>Pezizomycotina</taxon>
        <taxon>Sordariomycetes</taxon>
        <taxon>Xylariomycetidae</taxon>
        <taxon>Xylariales</taxon>
        <taxon>Microdochiaceae</taxon>
        <taxon>Microdochium</taxon>
    </lineage>
</organism>
<dbReference type="PANTHER" id="PTHR10374">
    <property type="entry name" value="LACTOYLGLUTATHIONE LYASE GLYOXALASE I"/>
    <property type="match status" value="1"/>
</dbReference>
<dbReference type="PROSITE" id="PS00935">
    <property type="entry name" value="GLYOXALASE_I_2"/>
    <property type="match status" value="1"/>
</dbReference>
<dbReference type="Gene3D" id="3.10.180.10">
    <property type="entry name" value="2,3-Dihydroxybiphenyl 1,2-Dioxygenase, domain 1"/>
    <property type="match status" value="2"/>
</dbReference>
<dbReference type="STRING" id="196109.A0A136IN12"/>
<evidence type="ECO:0000256" key="8">
    <source>
        <dbReference type="PIRSR" id="PIRSR604361-3"/>
    </source>
</evidence>
<dbReference type="GO" id="GO:0051213">
    <property type="term" value="F:dioxygenase activity"/>
    <property type="evidence" value="ECO:0007669"/>
    <property type="project" value="UniProtKB-KW"/>
</dbReference>
<feature type="binding site" evidence="8">
    <location>
        <position position="270"/>
    </location>
    <ligand>
        <name>Zn(2+)</name>
        <dbReference type="ChEBI" id="CHEBI:29105"/>
        <note>ligand shared between dimeric partners</note>
    </ligand>
</feature>
<comment type="pathway">
    <text evidence="1 9">Secondary metabolite metabolism; methylglyoxal degradation; (R)-lactate from methylglyoxal: step 1/2.</text>
</comment>
<dbReference type="InParanoid" id="A0A136IN12"/>
<feature type="binding site" evidence="8">
    <location>
        <position position="317"/>
    </location>
    <ligand>
        <name>Zn(2+)</name>
        <dbReference type="ChEBI" id="CHEBI:29105"/>
        <note>ligand shared between dimeric partners</note>
    </ligand>
</feature>
<dbReference type="SUPFAM" id="SSF54593">
    <property type="entry name" value="Glyoxalase/Bleomycin resistance protein/Dihydroxybiphenyl dioxygenase"/>
    <property type="match status" value="2"/>
</dbReference>
<evidence type="ECO:0000313" key="11">
    <source>
        <dbReference type="EMBL" id="KXJ86332.1"/>
    </source>
</evidence>
<comment type="function">
    <text evidence="9">Catalyzes the conversion of hemimercaptal, formed from methylglyoxal and glutathione, to S-lactoylglutathione.</text>
</comment>
<dbReference type="FunCoup" id="A0A136IN12">
    <property type="interactions" value="217"/>
</dbReference>
<evidence type="ECO:0000256" key="5">
    <source>
        <dbReference type="ARBA" id="ARBA00022833"/>
    </source>
</evidence>
<dbReference type="InterPro" id="IPR029068">
    <property type="entry name" value="Glyas_Bleomycin-R_OHBP_Dase"/>
</dbReference>
<dbReference type="Pfam" id="PF00903">
    <property type="entry name" value="Glyoxalase"/>
    <property type="match status" value="2"/>
</dbReference>
<keyword evidence="6 9" id="KW-0456">Lyase</keyword>
<proteinExistence type="inferred from homology"/>
<feature type="domain" description="VOC" evidence="10">
    <location>
        <begin position="11"/>
        <end position="152"/>
    </location>
</feature>
<reference evidence="12" key="1">
    <citation type="submission" date="2016-02" db="EMBL/GenBank/DDBJ databases">
        <title>Draft genome sequence of Microdochium bolleyi, a fungal endophyte of beachgrass.</title>
        <authorList>
            <consortium name="DOE Joint Genome Institute"/>
            <person name="David A.S."/>
            <person name="May G."/>
            <person name="Haridas S."/>
            <person name="Lim J."/>
            <person name="Wang M."/>
            <person name="Labutti K."/>
            <person name="Lipzen A."/>
            <person name="Barry K."/>
            <person name="Grigoriev I.V."/>
        </authorList>
    </citation>
    <scope>NUCLEOTIDE SEQUENCE [LARGE SCALE GENOMIC DNA]</scope>
    <source>
        <strain evidence="12">J235TASD1</strain>
    </source>
</reference>
<evidence type="ECO:0000256" key="6">
    <source>
        <dbReference type="ARBA" id="ARBA00023239"/>
    </source>
</evidence>
<dbReference type="InterPro" id="IPR037523">
    <property type="entry name" value="VOC_core"/>
</dbReference>
<comment type="cofactor">
    <cofactor evidence="8">
        <name>Zn(2+)</name>
        <dbReference type="ChEBI" id="CHEBI:29105"/>
    </cofactor>
    <text evidence="8">Binds 1 zinc ion per subunit. In the homodimer, two zinc ions are bound between subunits.</text>
</comment>
<evidence type="ECO:0000256" key="7">
    <source>
        <dbReference type="PIRSR" id="PIRSR604361-1"/>
    </source>
</evidence>
<name>A0A136IN12_9PEZI</name>
<comment type="similarity">
    <text evidence="2 9">Belongs to the glyoxalase I family.</text>
</comment>